<dbReference type="Proteomes" id="UP000095283">
    <property type="component" value="Unplaced"/>
</dbReference>
<keyword evidence="1" id="KW-1185">Reference proteome</keyword>
<accession>A0A1I7X955</accession>
<sequence length="121" mass="14234">MRCDWEKVIFSDEKKLNLDGPDACHSYWRDLYKKLQYFSTRNFGGGSPMGLVELAWIMALFTPIEAPRPNWGTMTWTLWTGSRDLNLVGNLWQFSCRIDVDNRHFETVKDTQRVISKVWAK</sequence>
<dbReference type="AlphaFoldDB" id="A0A1I7X955"/>
<organism evidence="1 2">
    <name type="scientific">Heterorhabditis bacteriophora</name>
    <name type="common">Entomopathogenic nematode worm</name>
    <dbReference type="NCBI Taxonomy" id="37862"/>
    <lineage>
        <taxon>Eukaryota</taxon>
        <taxon>Metazoa</taxon>
        <taxon>Ecdysozoa</taxon>
        <taxon>Nematoda</taxon>
        <taxon>Chromadorea</taxon>
        <taxon>Rhabditida</taxon>
        <taxon>Rhabditina</taxon>
        <taxon>Rhabditomorpha</taxon>
        <taxon>Strongyloidea</taxon>
        <taxon>Heterorhabditidae</taxon>
        <taxon>Heterorhabditis</taxon>
    </lineage>
</organism>
<dbReference type="WBParaSite" id="Hba_13964">
    <property type="protein sequence ID" value="Hba_13964"/>
    <property type="gene ID" value="Hba_13964"/>
</dbReference>
<proteinExistence type="predicted"/>
<protein>
    <submittedName>
        <fullName evidence="2">Reverse transcriptase</fullName>
    </submittedName>
</protein>
<reference evidence="2" key="1">
    <citation type="submission" date="2016-11" db="UniProtKB">
        <authorList>
            <consortium name="WormBaseParasite"/>
        </authorList>
    </citation>
    <scope>IDENTIFICATION</scope>
</reference>
<evidence type="ECO:0000313" key="1">
    <source>
        <dbReference type="Proteomes" id="UP000095283"/>
    </source>
</evidence>
<evidence type="ECO:0000313" key="2">
    <source>
        <dbReference type="WBParaSite" id="Hba_13964"/>
    </source>
</evidence>
<name>A0A1I7X955_HETBA</name>